<protein>
    <recommendedName>
        <fullName evidence="5">Capsular polysaccharide transport system permease protein</fullName>
    </recommendedName>
</protein>
<accession>A0A2T6B5L5</accession>
<keyword evidence="4" id="KW-1185">Reference proteome</keyword>
<organism evidence="3 4">
    <name type="scientific">Allosediminivita pacifica</name>
    <dbReference type="NCBI Taxonomy" id="1267769"/>
    <lineage>
        <taxon>Bacteria</taxon>
        <taxon>Pseudomonadati</taxon>
        <taxon>Pseudomonadota</taxon>
        <taxon>Alphaproteobacteria</taxon>
        <taxon>Rhodobacterales</taxon>
        <taxon>Paracoccaceae</taxon>
        <taxon>Allosediminivita</taxon>
    </lineage>
</organism>
<proteinExistence type="predicted"/>
<evidence type="ECO:0000256" key="2">
    <source>
        <dbReference type="SAM" id="Phobius"/>
    </source>
</evidence>
<dbReference type="GO" id="GO:0005886">
    <property type="term" value="C:plasma membrane"/>
    <property type="evidence" value="ECO:0007669"/>
    <property type="project" value="TreeGrafter"/>
</dbReference>
<dbReference type="GO" id="GO:0004713">
    <property type="term" value="F:protein tyrosine kinase activity"/>
    <property type="evidence" value="ECO:0007669"/>
    <property type="project" value="TreeGrafter"/>
</dbReference>
<dbReference type="PANTHER" id="PTHR32309:SF13">
    <property type="entry name" value="FERRIC ENTEROBACTIN TRANSPORT PROTEIN FEPE"/>
    <property type="match status" value="1"/>
</dbReference>
<comment type="caution">
    <text evidence="3">The sequence shown here is derived from an EMBL/GenBank/DDBJ whole genome shotgun (WGS) entry which is preliminary data.</text>
</comment>
<keyword evidence="2" id="KW-0812">Transmembrane</keyword>
<sequence>MQAFSPDEARRIAQLIYDESADMINELSAIAREDATRYALEELEKSVDRLKEARAAMTQFRNRTQIVDPGASLESQMGLLSSLQAQLAQTLIDLDILRQTTRANDPRITQTERRVEVIERRINEERQKVGLGTGSARDGEEAFADLVGEYERLAVDLEFAQQSYTAALASYDSALAEAQRRSRYLAAHVSPTLPESATRPQRGSLLSLVALFSFLSWAVLVLAAYAIRDRR</sequence>
<gene>
    <name evidence="3" type="ORF">C8N44_103104</name>
</gene>
<dbReference type="AlphaFoldDB" id="A0A2T6B5L5"/>
<name>A0A2T6B5L5_9RHOB</name>
<keyword evidence="2" id="KW-0472">Membrane</keyword>
<reference evidence="3 4" key="1">
    <citation type="submission" date="2018-04" db="EMBL/GenBank/DDBJ databases">
        <title>Genomic Encyclopedia of Archaeal and Bacterial Type Strains, Phase II (KMG-II): from individual species to whole genera.</title>
        <authorList>
            <person name="Goeker M."/>
        </authorList>
    </citation>
    <scope>NUCLEOTIDE SEQUENCE [LARGE SCALE GENOMIC DNA]</scope>
    <source>
        <strain evidence="3 4">DSM 29329</strain>
    </source>
</reference>
<keyword evidence="1" id="KW-0175">Coiled coil</keyword>
<feature type="coiled-coil region" evidence="1">
    <location>
        <begin position="33"/>
        <end position="128"/>
    </location>
</feature>
<dbReference type="EMBL" id="QBKN01000003">
    <property type="protein sequence ID" value="PTX51360.1"/>
    <property type="molecule type" value="Genomic_DNA"/>
</dbReference>
<evidence type="ECO:0000313" key="3">
    <source>
        <dbReference type="EMBL" id="PTX51360.1"/>
    </source>
</evidence>
<evidence type="ECO:0008006" key="5">
    <source>
        <dbReference type="Google" id="ProtNLM"/>
    </source>
</evidence>
<dbReference type="InterPro" id="IPR050445">
    <property type="entry name" value="Bact_polysacc_biosynth/exp"/>
</dbReference>
<feature type="transmembrane region" description="Helical" evidence="2">
    <location>
        <begin position="205"/>
        <end position="227"/>
    </location>
</feature>
<dbReference type="RefSeq" id="WP_244640967.1">
    <property type="nucleotide sequence ID" value="NZ_BMEZ01000003.1"/>
</dbReference>
<evidence type="ECO:0000313" key="4">
    <source>
        <dbReference type="Proteomes" id="UP000244069"/>
    </source>
</evidence>
<keyword evidence="2" id="KW-1133">Transmembrane helix</keyword>
<evidence type="ECO:0000256" key="1">
    <source>
        <dbReference type="SAM" id="Coils"/>
    </source>
</evidence>
<dbReference type="Proteomes" id="UP000244069">
    <property type="component" value="Unassembled WGS sequence"/>
</dbReference>
<dbReference type="PANTHER" id="PTHR32309">
    <property type="entry name" value="TYROSINE-PROTEIN KINASE"/>
    <property type="match status" value="1"/>
</dbReference>